<feature type="compositionally biased region" description="Polar residues" evidence="2">
    <location>
        <begin position="83"/>
        <end position="97"/>
    </location>
</feature>
<dbReference type="Proteomes" id="UP000230750">
    <property type="component" value="Unassembled WGS sequence"/>
</dbReference>
<dbReference type="InterPro" id="IPR050648">
    <property type="entry name" value="F-box_LRR-repeat"/>
</dbReference>
<dbReference type="InterPro" id="IPR032675">
    <property type="entry name" value="LRR_dom_sf"/>
</dbReference>
<dbReference type="InterPro" id="IPR001611">
    <property type="entry name" value="Leu-rich_rpt"/>
</dbReference>
<accession>A0A2G8LNS0</accession>
<evidence type="ECO:0000313" key="4">
    <source>
        <dbReference type="EMBL" id="PIK61909.1"/>
    </source>
</evidence>
<proteinExistence type="predicted"/>
<dbReference type="SMART" id="SM00367">
    <property type="entry name" value="LRR_CC"/>
    <property type="match status" value="3"/>
</dbReference>
<dbReference type="SUPFAM" id="SSF81383">
    <property type="entry name" value="F-box domain"/>
    <property type="match status" value="1"/>
</dbReference>
<gene>
    <name evidence="4" type="ORF">BSL78_01134</name>
</gene>
<reference evidence="4 5" key="1">
    <citation type="journal article" date="2017" name="PLoS Biol.">
        <title>The sea cucumber genome provides insights into morphological evolution and visceral regeneration.</title>
        <authorList>
            <person name="Zhang X."/>
            <person name="Sun L."/>
            <person name="Yuan J."/>
            <person name="Sun Y."/>
            <person name="Gao Y."/>
            <person name="Zhang L."/>
            <person name="Li S."/>
            <person name="Dai H."/>
            <person name="Hamel J.F."/>
            <person name="Liu C."/>
            <person name="Yu Y."/>
            <person name="Liu S."/>
            <person name="Lin W."/>
            <person name="Guo K."/>
            <person name="Jin S."/>
            <person name="Xu P."/>
            <person name="Storey K.B."/>
            <person name="Huan P."/>
            <person name="Zhang T."/>
            <person name="Zhou Y."/>
            <person name="Zhang J."/>
            <person name="Lin C."/>
            <person name="Li X."/>
            <person name="Xing L."/>
            <person name="Huo D."/>
            <person name="Sun M."/>
            <person name="Wang L."/>
            <person name="Mercier A."/>
            <person name="Li F."/>
            <person name="Yang H."/>
            <person name="Xiang J."/>
        </authorList>
    </citation>
    <scope>NUCLEOTIDE SEQUENCE [LARGE SCALE GENOMIC DNA]</scope>
    <source>
        <strain evidence="4">Shaxun</strain>
        <tissue evidence="4">Muscle</tissue>
    </source>
</reference>
<feature type="compositionally biased region" description="Basic and acidic residues" evidence="2">
    <location>
        <begin position="60"/>
        <end position="69"/>
    </location>
</feature>
<organism evidence="4 5">
    <name type="scientific">Stichopus japonicus</name>
    <name type="common">Sea cucumber</name>
    <dbReference type="NCBI Taxonomy" id="307972"/>
    <lineage>
        <taxon>Eukaryota</taxon>
        <taxon>Metazoa</taxon>
        <taxon>Echinodermata</taxon>
        <taxon>Eleutherozoa</taxon>
        <taxon>Echinozoa</taxon>
        <taxon>Holothuroidea</taxon>
        <taxon>Aspidochirotacea</taxon>
        <taxon>Aspidochirotida</taxon>
        <taxon>Stichopodidae</taxon>
        <taxon>Apostichopus</taxon>
    </lineage>
</organism>
<evidence type="ECO:0000259" key="3">
    <source>
        <dbReference type="PROSITE" id="PS50181"/>
    </source>
</evidence>
<feature type="domain" description="F-box" evidence="3">
    <location>
        <begin position="97"/>
        <end position="135"/>
    </location>
</feature>
<dbReference type="GO" id="GO:0005737">
    <property type="term" value="C:cytoplasm"/>
    <property type="evidence" value="ECO:0007669"/>
    <property type="project" value="TreeGrafter"/>
</dbReference>
<feature type="region of interest" description="Disordered" evidence="2">
    <location>
        <begin position="60"/>
        <end position="97"/>
    </location>
</feature>
<dbReference type="InterPro" id="IPR036047">
    <property type="entry name" value="F-box-like_dom_sf"/>
</dbReference>
<dbReference type="Gene3D" id="3.80.10.10">
    <property type="entry name" value="Ribonuclease Inhibitor"/>
    <property type="match status" value="1"/>
</dbReference>
<name>A0A2G8LNS0_STIJA</name>
<dbReference type="InterPro" id="IPR006553">
    <property type="entry name" value="Leu-rich_rpt_Cys-con_subtyp"/>
</dbReference>
<dbReference type="SUPFAM" id="SSF52047">
    <property type="entry name" value="RNI-like"/>
    <property type="match status" value="1"/>
</dbReference>
<dbReference type="Pfam" id="PF13516">
    <property type="entry name" value="LRR_6"/>
    <property type="match status" value="1"/>
</dbReference>
<dbReference type="Pfam" id="PF12937">
    <property type="entry name" value="F-box-like"/>
    <property type="match status" value="1"/>
</dbReference>
<evidence type="ECO:0000256" key="2">
    <source>
        <dbReference type="SAM" id="MobiDB-lite"/>
    </source>
</evidence>
<dbReference type="OrthoDB" id="10257471at2759"/>
<dbReference type="InterPro" id="IPR001810">
    <property type="entry name" value="F-box_dom"/>
</dbReference>
<dbReference type="PANTHER" id="PTHR13382">
    <property type="entry name" value="MITOCHONDRIAL ATP SYNTHASE COUPLING FACTOR B"/>
    <property type="match status" value="1"/>
</dbReference>
<sequence>MNPIVFGACEMCYIFVVIIGSQRYFPMKIVHGLTPVRPSCAKLSEKRWLQEKLTKKPLHRGDFTEDISTKPRTSRKLSDATEVRTSSSIDQQGHGQSPSICDLPDDILLLILRYLSPADETFYSFPRVCRRFRNVSCQLSHYGHRSTIKIGPEDTISFKLFTTLMKEFANHIQTVDFSGCDDVTDQVIHTVAKTCRHLKQLYLTGCGQLTNVGLKVVARYLHELESLDVSLCPWITASGIFLVVTSVGRSLKKLHMNNCLGMRSCGLIAFSLGKYCPKLTHLTLAWTPEFGLQPPAVQLNLIK</sequence>
<protein>
    <submittedName>
        <fullName evidence="4">Putative F-box/LRR-repeat protein 7-like</fullName>
    </submittedName>
</protein>
<comment type="caution">
    <text evidence="4">The sequence shown here is derived from an EMBL/GenBank/DDBJ whole genome shotgun (WGS) entry which is preliminary data.</text>
</comment>
<dbReference type="EMBL" id="MRZV01000022">
    <property type="protein sequence ID" value="PIK61909.1"/>
    <property type="molecule type" value="Genomic_DNA"/>
</dbReference>
<evidence type="ECO:0000256" key="1">
    <source>
        <dbReference type="ARBA" id="ARBA00022786"/>
    </source>
</evidence>
<dbReference type="AlphaFoldDB" id="A0A2G8LNS0"/>
<keyword evidence="1" id="KW-0833">Ubl conjugation pathway</keyword>
<dbReference type="PROSITE" id="PS50181">
    <property type="entry name" value="FBOX"/>
    <property type="match status" value="1"/>
</dbReference>
<keyword evidence="5" id="KW-1185">Reference proteome</keyword>
<dbReference type="STRING" id="307972.A0A2G8LNS0"/>
<evidence type="ECO:0000313" key="5">
    <source>
        <dbReference type="Proteomes" id="UP000230750"/>
    </source>
</evidence>